<evidence type="ECO:0000313" key="2">
    <source>
        <dbReference type="EMBL" id="CAG8786154.1"/>
    </source>
</evidence>
<feature type="domain" description="PH" evidence="1">
    <location>
        <begin position="4"/>
        <end position="123"/>
    </location>
</feature>
<comment type="caution">
    <text evidence="2">The sequence shown here is derived from an EMBL/GenBank/DDBJ whole genome shotgun (WGS) entry which is preliminary data.</text>
</comment>
<dbReference type="Gene3D" id="2.30.29.30">
    <property type="entry name" value="Pleckstrin-homology domain (PH domain)/Phosphotyrosine-binding domain (PTB)"/>
    <property type="match status" value="1"/>
</dbReference>
<dbReference type="EMBL" id="CAJVQB010017973">
    <property type="protein sequence ID" value="CAG8786154.1"/>
    <property type="molecule type" value="Genomic_DNA"/>
</dbReference>
<dbReference type="InterPro" id="IPR051707">
    <property type="entry name" value="PI-Interact_SigTrans_Reg"/>
</dbReference>
<evidence type="ECO:0000259" key="1">
    <source>
        <dbReference type="PROSITE" id="PS50003"/>
    </source>
</evidence>
<gene>
    <name evidence="2" type="ORF">GMARGA_LOCUS20476</name>
</gene>
<dbReference type="Pfam" id="PF00169">
    <property type="entry name" value="PH"/>
    <property type="match status" value="1"/>
</dbReference>
<organism evidence="2 3">
    <name type="scientific">Gigaspora margarita</name>
    <dbReference type="NCBI Taxonomy" id="4874"/>
    <lineage>
        <taxon>Eukaryota</taxon>
        <taxon>Fungi</taxon>
        <taxon>Fungi incertae sedis</taxon>
        <taxon>Mucoromycota</taxon>
        <taxon>Glomeromycotina</taxon>
        <taxon>Glomeromycetes</taxon>
        <taxon>Diversisporales</taxon>
        <taxon>Gigasporaceae</taxon>
        <taxon>Gigaspora</taxon>
    </lineage>
</organism>
<dbReference type="PANTHER" id="PTHR14336">
    <property type="entry name" value="TANDEM PH DOMAIN CONTAINING PROTEIN"/>
    <property type="match status" value="1"/>
</dbReference>
<feature type="non-terminal residue" evidence="2">
    <location>
        <position position="283"/>
    </location>
</feature>
<dbReference type="SMART" id="SM00233">
    <property type="entry name" value="PH"/>
    <property type="match status" value="1"/>
</dbReference>
<evidence type="ECO:0000313" key="3">
    <source>
        <dbReference type="Proteomes" id="UP000789901"/>
    </source>
</evidence>
<dbReference type="SUPFAM" id="SSF50729">
    <property type="entry name" value="PH domain-like"/>
    <property type="match status" value="1"/>
</dbReference>
<keyword evidence="3" id="KW-1185">Reference proteome</keyword>
<reference evidence="2 3" key="1">
    <citation type="submission" date="2021-06" db="EMBL/GenBank/DDBJ databases">
        <authorList>
            <person name="Kallberg Y."/>
            <person name="Tangrot J."/>
            <person name="Rosling A."/>
        </authorList>
    </citation>
    <scope>NUCLEOTIDE SEQUENCE [LARGE SCALE GENOMIC DNA]</scope>
    <source>
        <strain evidence="2 3">120-4 pot B 10/14</strain>
    </source>
</reference>
<dbReference type="InterPro" id="IPR001849">
    <property type="entry name" value="PH_domain"/>
</dbReference>
<name>A0ABN7VMN6_GIGMA</name>
<sequence length="283" mass="31835">MQFEDSKSGWLTKLGGNALRKTWKRRWFLLRGNSLFYYRQKDNPEPAGVINLSTYNSVSQDSTATKKSSYCIRIEKTIRENDSINSTLSYNSRSIKKPTTFLVFADTESEMFEWISALEKRLGGRNIVDIVLDRLELSGGMHRRQASYSSLSSFYSKNSGFETPNLVAMFGLGQPILRKPASCSGLQDKKTNNNISGGNTHPTHPIPHRKLSLTFNKEPTRAQTTPLIMVHGENTKVTSSLDTMYFLNNHVIKSSPLSRKKVTTYLDQSVDITPSSPITPIAN</sequence>
<accession>A0ABN7VMN6</accession>
<protein>
    <submittedName>
        <fullName evidence="2">42191_t:CDS:1</fullName>
    </submittedName>
</protein>
<proteinExistence type="predicted"/>
<dbReference type="Proteomes" id="UP000789901">
    <property type="component" value="Unassembled WGS sequence"/>
</dbReference>
<dbReference type="PROSITE" id="PS50003">
    <property type="entry name" value="PH_DOMAIN"/>
    <property type="match status" value="1"/>
</dbReference>
<dbReference type="InterPro" id="IPR011993">
    <property type="entry name" value="PH-like_dom_sf"/>
</dbReference>